<accession>A0ABV8W215</accession>
<comment type="caution">
    <text evidence="1">The sequence shown here is derived from an EMBL/GenBank/DDBJ whole genome shotgun (WGS) entry which is preliminary data.</text>
</comment>
<protein>
    <submittedName>
        <fullName evidence="1">Uncharacterized protein</fullName>
    </submittedName>
</protein>
<evidence type="ECO:0000313" key="1">
    <source>
        <dbReference type="EMBL" id="MFC4389380.1"/>
    </source>
</evidence>
<dbReference type="Proteomes" id="UP001595719">
    <property type="component" value="Unassembled WGS sequence"/>
</dbReference>
<proteinExistence type="predicted"/>
<name>A0ABV8W215_9FLAO</name>
<keyword evidence="2" id="KW-1185">Reference proteome</keyword>
<gene>
    <name evidence="1" type="ORF">ACFOY0_00125</name>
</gene>
<sequence length="218" mass="25243">MKKTSFFFFLILGMNWIYSQQKSAKTIKEHETFNKTIKDIDPNLKGFVPKDYNVIAMKKGNLNLDKFEDCIMVLRKKTETTTSNMNEEKPDKRPLLILLGQEDKSYKLVSKNENVAYCIDCAGVFGDPFVGIAIKNGFFSMEHAIAGGHHWQQIITFKYNKTKRNWYLFKNHYINYVLNSDSSPNAEALVADVDKLTTVKDFGEIPFQKFNIYSDRGY</sequence>
<dbReference type="RefSeq" id="WP_179003289.1">
    <property type="nucleotide sequence ID" value="NZ_JBHSCO010000001.1"/>
</dbReference>
<dbReference type="EMBL" id="JBHSCO010000001">
    <property type="protein sequence ID" value="MFC4389380.1"/>
    <property type="molecule type" value="Genomic_DNA"/>
</dbReference>
<reference evidence="2" key="1">
    <citation type="journal article" date="2019" name="Int. J. Syst. Evol. Microbiol.">
        <title>The Global Catalogue of Microorganisms (GCM) 10K type strain sequencing project: providing services to taxonomists for standard genome sequencing and annotation.</title>
        <authorList>
            <consortium name="The Broad Institute Genomics Platform"/>
            <consortium name="The Broad Institute Genome Sequencing Center for Infectious Disease"/>
            <person name="Wu L."/>
            <person name="Ma J."/>
        </authorList>
    </citation>
    <scope>NUCLEOTIDE SEQUENCE [LARGE SCALE GENOMIC DNA]</scope>
    <source>
        <strain evidence="2">CGMCC 1.15345</strain>
    </source>
</reference>
<organism evidence="1 2">
    <name type="scientific">Flavobacterium quisquiliarum</name>
    <dbReference type="NCBI Taxonomy" id="1834436"/>
    <lineage>
        <taxon>Bacteria</taxon>
        <taxon>Pseudomonadati</taxon>
        <taxon>Bacteroidota</taxon>
        <taxon>Flavobacteriia</taxon>
        <taxon>Flavobacteriales</taxon>
        <taxon>Flavobacteriaceae</taxon>
        <taxon>Flavobacterium</taxon>
    </lineage>
</organism>
<evidence type="ECO:0000313" key="2">
    <source>
        <dbReference type="Proteomes" id="UP001595719"/>
    </source>
</evidence>